<comment type="catalytic activity">
    <reaction evidence="1">
        <text>ATP + protein L-histidine = ADP + protein N-phospho-L-histidine.</text>
        <dbReference type="EC" id="2.7.13.3"/>
    </reaction>
</comment>
<feature type="domain" description="Histidine kinase" evidence="15">
    <location>
        <begin position="236"/>
        <end position="447"/>
    </location>
</feature>
<dbReference type="InterPro" id="IPR003594">
    <property type="entry name" value="HATPase_dom"/>
</dbReference>
<keyword evidence="4" id="KW-1003">Cell membrane</keyword>
<dbReference type="GO" id="GO:0005524">
    <property type="term" value="F:ATP binding"/>
    <property type="evidence" value="ECO:0007669"/>
    <property type="project" value="UniProtKB-KW"/>
</dbReference>
<evidence type="ECO:0000259" key="15">
    <source>
        <dbReference type="PROSITE" id="PS50109"/>
    </source>
</evidence>
<dbReference type="PROSITE" id="PS50885">
    <property type="entry name" value="HAMP"/>
    <property type="match status" value="1"/>
</dbReference>
<evidence type="ECO:0000256" key="6">
    <source>
        <dbReference type="ARBA" id="ARBA00022679"/>
    </source>
</evidence>
<sequence length="455" mass="51553">MKLRTKIHLYTTLLMLVLLIVMNSGVYLLYEQLAINTEYKQLKSDSEELLTAFNNLSDVTDPSIVLRAYMPTNGAVHVLNETGNEIFSVEALSFEPIQFEVGKNEDYAMSEIDGLPIIMLETPAIWNDGSIVTLQLIQRLDDVAKNLNLLKLILIAVTALVAIPLLLSNMGLSRIILKPLERLSETMKKNATSKTYEKIDKVDVGKDELAEIGRTFNGMMEALETNYRKQEQFVSNASHELKTPLTVIESYAKLLLRRGFTNEKVATEALEAIVNESSRMNDLIVQMLELAKNKERTSLTIHKVDIAQLLENTLSQMQHAYNRPFELKRESRLYAYTDEQKLKQLLYILLDNARKYSDDKIIVTSAKLGHSISITIQDFGEGIPKDQLPHLFDRFYRVNKDRNRKTGGTGLGLAIAKELSERLQIEIKVESELGVGSSFTLLIPIQNDLSEEDNR</sequence>
<dbReference type="FunFam" id="1.10.287.130:FF:000001">
    <property type="entry name" value="Two-component sensor histidine kinase"/>
    <property type="match status" value="1"/>
</dbReference>
<evidence type="ECO:0000256" key="9">
    <source>
        <dbReference type="ARBA" id="ARBA00022777"/>
    </source>
</evidence>
<feature type="domain" description="HAMP" evidence="16">
    <location>
        <begin position="174"/>
        <end position="228"/>
    </location>
</feature>
<dbReference type="PANTHER" id="PTHR45528">
    <property type="entry name" value="SENSOR HISTIDINE KINASE CPXA"/>
    <property type="match status" value="1"/>
</dbReference>
<evidence type="ECO:0000256" key="4">
    <source>
        <dbReference type="ARBA" id="ARBA00022475"/>
    </source>
</evidence>
<keyword evidence="11 14" id="KW-1133">Transmembrane helix</keyword>
<proteinExistence type="predicted"/>
<dbReference type="GO" id="GO:0000155">
    <property type="term" value="F:phosphorelay sensor kinase activity"/>
    <property type="evidence" value="ECO:0007669"/>
    <property type="project" value="InterPro"/>
</dbReference>
<dbReference type="Pfam" id="PF02518">
    <property type="entry name" value="HATPase_c"/>
    <property type="match status" value="1"/>
</dbReference>
<gene>
    <name evidence="17" type="ORF">EC501_12125</name>
</gene>
<dbReference type="EC" id="2.7.13.3" evidence="3"/>
<dbReference type="Gene3D" id="1.10.287.130">
    <property type="match status" value="1"/>
</dbReference>
<dbReference type="InterPro" id="IPR003661">
    <property type="entry name" value="HisK_dim/P_dom"/>
</dbReference>
<dbReference type="RefSeq" id="WP_122972566.1">
    <property type="nucleotide sequence ID" value="NZ_RHLQ01000030.1"/>
</dbReference>
<feature type="transmembrane region" description="Helical" evidence="14">
    <location>
        <begin position="7"/>
        <end position="30"/>
    </location>
</feature>
<evidence type="ECO:0000256" key="11">
    <source>
        <dbReference type="ARBA" id="ARBA00022989"/>
    </source>
</evidence>
<keyword evidence="6" id="KW-0808">Transferase</keyword>
<accession>A0A3M8H778</accession>
<evidence type="ECO:0000256" key="14">
    <source>
        <dbReference type="SAM" id="Phobius"/>
    </source>
</evidence>
<dbReference type="GO" id="GO:0005886">
    <property type="term" value="C:plasma membrane"/>
    <property type="evidence" value="ECO:0007669"/>
    <property type="project" value="UniProtKB-SubCell"/>
</dbReference>
<dbReference type="PROSITE" id="PS50109">
    <property type="entry name" value="HIS_KIN"/>
    <property type="match status" value="1"/>
</dbReference>
<evidence type="ECO:0000256" key="12">
    <source>
        <dbReference type="ARBA" id="ARBA00023012"/>
    </source>
</evidence>
<evidence type="ECO:0000256" key="3">
    <source>
        <dbReference type="ARBA" id="ARBA00012438"/>
    </source>
</evidence>
<dbReference type="Pfam" id="PF00672">
    <property type="entry name" value="HAMP"/>
    <property type="match status" value="1"/>
</dbReference>
<dbReference type="InterPro" id="IPR036890">
    <property type="entry name" value="HATPase_C_sf"/>
</dbReference>
<dbReference type="Proteomes" id="UP000279909">
    <property type="component" value="Unassembled WGS sequence"/>
</dbReference>
<evidence type="ECO:0000256" key="5">
    <source>
        <dbReference type="ARBA" id="ARBA00022553"/>
    </source>
</evidence>
<evidence type="ECO:0000256" key="10">
    <source>
        <dbReference type="ARBA" id="ARBA00022840"/>
    </source>
</evidence>
<dbReference type="CDD" id="cd06225">
    <property type="entry name" value="HAMP"/>
    <property type="match status" value="1"/>
</dbReference>
<evidence type="ECO:0000256" key="7">
    <source>
        <dbReference type="ARBA" id="ARBA00022692"/>
    </source>
</evidence>
<organism evidence="17 18">
    <name type="scientific">Lysinibacillus halotolerans</name>
    <dbReference type="NCBI Taxonomy" id="1368476"/>
    <lineage>
        <taxon>Bacteria</taxon>
        <taxon>Bacillati</taxon>
        <taxon>Bacillota</taxon>
        <taxon>Bacilli</taxon>
        <taxon>Bacillales</taxon>
        <taxon>Bacillaceae</taxon>
        <taxon>Lysinibacillus</taxon>
    </lineage>
</organism>
<dbReference type="Gene3D" id="6.10.340.10">
    <property type="match status" value="1"/>
</dbReference>
<dbReference type="OrthoDB" id="9786919at2"/>
<keyword evidence="18" id="KW-1185">Reference proteome</keyword>
<dbReference type="SUPFAM" id="SSF55874">
    <property type="entry name" value="ATPase domain of HSP90 chaperone/DNA topoisomerase II/histidine kinase"/>
    <property type="match status" value="1"/>
</dbReference>
<dbReference type="PANTHER" id="PTHR45528:SF1">
    <property type="entry name" value="SENSOR HISTIDINE KINASE CPXA"/>
    <property type="match status" value="1"/>
</dbReference>
<keyword evidence="10" id="KW-0067">ATP-binding</keyword>
<keyword evidence="5" id="KW-0597">Phosphoprotein</keyword>
<feature type="transmembrane region" description="Helical" evidence="14">
    <location>
        <begin position="149"/>
        <end position="172"/>
    </location>
</feature>
<comment type="caution">
    <text evidence="17">The sequence shown here is derived from an EMBL/GenBank/DDBJ whole genome shotgun (WGS) entry which is preliminary data.</text>
</comment>
<evidence type="ECO:0000256" key="1">
    <source>
        <dbReference type="ARBA" id="ARBA00000085"/>
    </source>
</evidence>
<dbReference type="InterPro" id="IPR005467">
    <property type="entry name" value="His_kinase_dom"/>
</dbReference>
<dbReference type="SUPFAM" id="SSF47384">
    <property type="entry name" value="Homodimeric domain of signal transducing histidine kinase"/>
    <property type="match status" value="1"/>
</dbReference>
<keyword evidence="12" id="KW-0902">Two-component regulatory system</keyword>
<dbReference type="CDD" id="cd00082">
    <property type="entry name" value="HisKA"/>
    <property type="match status" value="1"/>
</dbReference>
<dbReference type="EMBL" id="RHLQ01000030">
    <property type="protein sequence ID" value="RNC98129.1"/>
    <property type="molecule type" value="Genomic_DNA"/>
</dbReference>
<dbReference type="FunFam" id="3.30.565.10:FF:000006">
    <property type="entry name" value="Sensor histidine kinase WalK"/>
    <property type="match status" value="1"/>
</dbReference>
<evidence type="ECO:0000313" key="17">
    <source>
        <dbReference type="EMBL" id="RNC98129.1"/>
    </source>
</evidence>
<comment type="subcellular location">
    <subcellularLocation>
        <location evidence="2">Cell membrane</location>
        <topology evidence="2">Multi-pass membrane protein</topology>
    </subcellularLocation>
</comment>
<protein>
    <recommendedName>
        <fullName evidence="3">histidine kinase</fullName>
        <ecNumber evidence="3">2.7.13.3</ecNumber>
    </recommendedName>
</protein>
<keyword evidence="13 14" id="KW-0472">Membrane</keyword>
<dbReference type="InterPro" id="IPR050398">
    <property type="entry name" value="HssS/ArlS-like"/>
</dbReference>
<name>A0A3M8H778_9BACI</name>
<evidence type="ECO:0000256" key="13">
    <source>
        <dbReference type="ARBA" id="ARBA00023136"/>
    </source>
</evidence>
<dbReference type="CDD" id="cd00075">
    <property type="entry name" value="HATPase"/>
    <property type="match status" value="1"/>
</dbReference>
<evidence type="ECO:0000313" key="18">
    <source>
        <dbReference type="Proteomes" id="UP000279909"/>
    </source>
</evidence>
<dbReference type="InterPro" id="IPR036097">
    <property type="entry name" value="HisK_dim/P_sf"/>
</dbReference>
<keyword evidence="7 14" id="KW-0812">Transmembrane</keyword>
<evidence type="ECO:0000256" key="8">
    <source>
        <dbReference type="ARBA" id="ARBA00022741"/>
    </source>
</evidence>
<dbReference type="InterPro" id="IPR004358">
    <property type="entry name" value="Sig_transdc_His_kin-like_C"/>
</dbReference>
<dbReference type="InterPro" id="IPR003660">
    <property type="entry name" value="HAMP_dom"/>
</dbReference>
<evidence type="ECO:0000259" key="16">
    <source>
        <dbReference type="PROSITE" id="PS50885"/>
    </source>
</evidence>
<dbReference type="SMART" id="SM00387">
    <property type="entry name" value="HATPase_c"/>
    <property type="match status" value="1"/>
</dbReference>
<dbReference type="PRINTS" id="PR00344">
    <property type="entry name" value="BCTRLSENSOR"/>
</dbReference>
<reference evidence="17 18" key="1">
    <citation type="journal article" date="2014" name="Int. J. Syst. Evol. Microbiol.">
        <title>Lysinibacillus halotolerans sp. nov., isolated from saline-alkaline soil.</title>
        <authorList>
            <person name="Kong D."/>
            <person name="Wang Y."/>
            <person name="Zhao B."/>
            <person name="Li Y."/>
            <person name="Song J."/>
            <person name="Zhai Y."/>
            <person name="Zhang C."/>
            <person name="Wang H."/>
            <person name="Chen X."/>
            <person name="Zhao B."/>
            <person name="Ruan Z."/>
        </authorList>
    </citation>
    <scope>NUCLEOTIDE SEQUENCE [LARGE SCALE GENOMIC DNA]</scope>
    <source>
        <strain evidence="17 18">MCCC 1A12703</strain>
    </source>
</reference>
<dbReference type="AlphaFoldDB" id="A0A3M8H778"/>
<evidence type="ECO:0000256" key="2">
    <source>
        <dbReference type="ARBA" id="ARBA00004651"/>
    </source>
</evidence>
<keyword evidence="8" id="KW-0547">Nucleotide-binding</keyword>
<dbReference type="Pfam" id="PF00512">
    <property type="entry name" value="HisKA"/>
    <property type="match status" value="1"/>
</dbReference>
<dbReference type="SMART" id="SM00304">
    <property type="entry name" value="HAMP"/>
    <property type="match status" value="1"/>
</dbReference>
<keyword evidence="9 17" id="KW-0418">Kinase</keyword>
<dbReference type="Gene3D" id="3.30.565.10">
    <property type="entry name" value="Histidine kinase-like ATPase, C-terminal domain"/>
    <property type="match status" value="1"/>
</dbReference>
<dbReference type="SMART" id="SM00388">
    <property type="entry name" value="HisKA"/>
    <property type="match status" value="1"/>
</dbReference>